<protein>
    <submittedName>
        <fullName evidence="11">TAAR</fullName>
    </submittedName>
</protein>
<dbReference type="InterPro" id="IPR050569">
    <property type="entry name" value="TAAR"/>
</dbReference>
<proteinExistence type="inferred from homology"/>
<organism evidence="11 12">
    <name type="scientific">Lepeophtheirus salmonis</name>
    <name type="common">Salmon louse</name>
    <name type="synonym">Caligus salmonis</name>
    <dbReference type="NCBI Taxonomy" id="72036"/>
    <lineage>
        <taxon>Eukaryota</taxon>
        <taxon>Metazoa</taxon>
        <taxon>Ecdysozoa</taxon>
        <taxon>Arthropoda</taxon>
        <taxon>Crustacea</taxon>
        <taxon>Multicrustacea</taxon>
        <taxon>Hexanauplia</taxon>
        <taxon>Copepoda</taxon>
        <taxon>Siphonostomatoida</taxon>
        <taxon>Caligidae</taxon>
        <taxon>Lepeophtheirus</taxon>
    </lineage>
</organism>
<evidence type="ECO:0000259" key="10">
    <source>
        <dbReference type="PROSITE" id="PS50262"/>
    </source>
</evidence>
<keyword evidence="3" id="KW-1003">Cell membrane</keyword>
<evidence type="ECO:0000256" key="9">
    <source>
        <dbReference type="ARBA" id="ARBA00023224"/>
    </source>
</evidence>
<dbReference type="PROSITE" id="PS50262">
    <property type="entry name" value="G_PROTEIN_RECEP_F1_2"/>
    <property type="match status" value="1"/>
</dbReference>
<dbReference type="GO" id="GO:0004930">
    <property type="term" value="F:G protein-coupled receptor activity"/>
    <property type="evidence" value="ECO:0007669"/>
    <property type="project" value="UniProtKB-KW"/>
</dbReference>
<accession>A0A7R8HA93</accession>
<dbReference type="GO" id="GO:0005886">
    <property type="term" value="C:plasma membrane"/>
    <property type="evidence" value="ECO:0007669"/>
    <property type="project" value="UniProtKB-SubCell"/>
</dbReference>
<evidence type="ECO:0000313" key="11">
    <source>
        <dbReference type="EMBL" id="CAF2960968.1"/>
    </source>
</evidence>
<gene>
    <name evidence="11" type="ORF">LSAA_9506</name>
</gene>
<name>A0A7R8HA93_LEPSM</name>
<dbReference type="PANTHER" id="PTHR24249">
    <property type="entry name" value="HISTAMINE RECEPTOR-RELATED G-PROTEIN COUPLED RECEPTOR"/>
    <property type="match status" value="1"/>
</dbReference>
<dbReference type="Pfam" id="PF00001">
    <property type="entry name" value="7tm_1"/>
    <property type="match status" value="1"/>
</dbReference>
<feature type="domain" description="G-protein coupled receptors family 1 profile" evidence="10">
    <location>
        <begin position="62"/>
        <end position="171"/>
    </location>
</feature>
<dbReference type="PRINTS" id="PR00237">
    <property type="entry name" value="GPCRRHODOPSN"/>
</dbReference>
<evidence type="ECO:0000256" key="2">
    <source>
        <dbReference type="ARBA" id="ARBA00010663"/>
    </source>
</evidence>
<keyword evidence="5" id="KW-1133">Transmembrane helix</keyword>
<dbReference type="InterPro" id="IPR017452">
    <property type="entry name" value="GPCR_Rhodpsn_7TM"/>
</dbReference>
<comment type="subcellular location">
    <subcellularLocation>
        <location evidence="1">Cell membrane</location>
        <topology evidence="1">Multi-pass membrane protein</topology>
    </subcellularLocation>
</comment>
<evidence type="ECO:0000256" key="1">
    <source>
        <dbReference type="ARBA" id="ARBA00004651"/>
    </source>
</evidence>
<keyword evidence="12" id="KW-1185">Reference proteome</keyword>
<dbReference type="Proteomes" id="UP000675881">
    <property type="component" value="Chromosome 5"/>
</dbReference>
<evidence type="ECO:0000256" key="3">
    <source>
        <dbReference type="ARBA" id="ARBA00022475"/>
    </source>
</evidence>
<comment type="similarity">
    <text evidence="2">Belongs to the G-protein coupled receptor 1 family.</text>
</comment>
<sequence>MSGYSILFNSSSIQLFIFRIRDDTLRLWLNSMKLSLGMKMILYSKQYFPVSTGCICPLILLGNLLVIIPFIQSHRVRTPSNHLILYLAIVDLTFGIIMPFSCFLHNKEVFQRVFEGIQLGVSIASFSFMVSIALDKAFSIAKPLRYTSVMTKINIQIYSVTLGLIAIATAVSLMCFIPSDEKDFQILILGILLIPCVILVSASYFYIYSVASKHIQAMRQVEVSVRSKERRDRLVLKSTNNNYCYQSSIEEHHSIFSSKKLSKKKNKRNYFKTKMPPSSRYGVNLSLTVVLLLGSRLPGPLGTLLLGNYTGVLIRVLDVPLYLCSAFNPWVYAYHNLELKKLMRRLMRKMKKRLCCSCCSMDPLSSISSHNSKNQQKKPRKSKIFLHYSCSRRQFHNKLSNIKSSHRWMLTVPYISSYSAYNVVNNSFK</sequence>
<reference evidence="11" key="1">
    <citation type="submission" date="2021-02" db="EMBL/GenBank/DDBJ databases">
        <authorList>
            <person name="Bekaert M."/>
        </authorList>
    </citation>
    <scope>NUCLEOTIDE SEQUENCE</scope>
    <source>
        <strain evidence="11">IoA-00</strain>
    </source>
</reference>
<dbReference type="EMBL" id="HG994584">
    <property type="protein sequence ID" value="CAF2960968.1"/>
    <property type="molecule type" value="Genomic_DNA"/>
</dbReference>
<evidence type="ECO:0000313" key="12">
    <source>
        <dbReference type="Proteomes" id="UP000675881"/>
    </source>
</evidence>
<keyword evidence="9" id="KW-0807">Transducer</keyword>
<dbReference type="SUPFAM" id="SSF81321">
    <property type="entry name" value="Family A G protein-coupled receptor-like"/>
    <property type="match status" value="1"/>
</dbReference>
<dbReference type="PANTHER" id="PTHR24249:SF421">
    <property type="entry name" value="G-PROTEIN COUPLED RECEPTORS FAMILY 1 PROFILE DOMAIN-CONTAINING PROTEIN"/>
    <property type="match status" value="1"/>
</dbReference>
<evidence type="ECO:0000256" key="8">
    <source>
        <dbReference type="ARBA" id="ARBA00023170"/>
    </source>
</evidence>
<dbReference type="AlphaFoldDB" id="A0A7R8HA93"/>
<keyword evidence="8" id="KW-0675">Receptor</keyword>
<evidence type="ECO:0000256" key="6">
    <source>
        <dbReference type="ARBA" id="ARBA00023040"/>
    </source>
</evidence>
<keyword evidence="4" id="KW-0812">Transmembrane</keyword>
<keyword evidence="6" id="KW-0297">G-protein coupled receptor</keyword>
<keyword evidence="7" id="KW-0472">Membrane</keyword>
<evidence type="ECO:0000256" key="7">
    <source>
        <dbReference type="ARBA" id="ARBA00023136"/>
    </source>
</evidence>
<evidence type="ECO:0000256" key="5">
    <source>
        <dbReference type="ARBA" id="ARBA00022989"/>
    </source>
</evidence>
<evidence type="ECO:0000256" key="4">
    <source>
        <dbReference type="ARBA" id="ARBA00022692"/>
    </source>
</evidence>
<dbReference type="InterPro" id="IPR000276">
    <property type="entry name" value="GPCR_Rhodpsn"/>
</dbReference>
<dbReference type="Gene3D" id="1.20.1070.10">
    <property type="entry name" value="Rhodopsin 7-helix transmembrane proteins"/>
    <property type="match status" value="1"/>
</dbReference>